<accession>A0A161TPC6</accession>
<organism evidence="1 2">
    <name type="scientific">Bacillus cereus</name>
    <dbReference type="NCBI Taxonomy" id="1396"/>
    <lineage>
        <taxon>Bacteria</taxon>
        <taxon>Bacillati</taxon>
        <taxon>Bacillota</taxon>
        <taxon>Bacilli</taxon>
        <taxon>Bacillales</taxon>
        <taxon>Bacillaceae</taxon>
        <taxon>Bacillus</taxon>
        <taxon>Bacillus cereus group</taxon>
    </lineage>
</organism>
<dbReference type="Proteomes" id="UP000076482">
    <property type="component" value="Unassembled WGS sequence"/>
</dbReference>
<dbReference type="PATRIC" id="fig|1396.535.peg.5945"/>
<dbReference type="RefSeq" id="WP_063262900.1">
    <property type="nucleotide sequence ID" value="NZ_LJKE01000104.1"/>
</dbReference>
<dbReference type="AlphaFoldDB" id="A0A161TPC6"/>
<proteinExistence type="predicted"/>
<name>A0A161TPC6_BACCE</name>
<evidence type="ECO:0000313" key="1">
    <source>
        <dbReference type="EMBL" id="KZD55638.1"/>
    </source>
</evidence>
<evidence type="ECO:0000313" key="2">
    <source>
        <dbReference type="Proteomes" id="UP000076482"/>
    </source>
</evidence>
<gene>
    <name evidence="1" type="ORF">B4088_5383</name>
</gene>
<protein>
    <submittedName>
        <fullName evidence="1">Uncharacterized protein</fullName>
    </submittedName>
</protein>
<reference evidence="1 2" key="1">
    <citation type="submission" date="2015-09" db="EMBL/GenBank/DDBJ databases">
        <title>Bacillus cereus food isolates.</title>
        <authorList>
            <person name="Boekhorst J."/>
        </authorList>
    </citation>
    <scope>NUCLEOTIDE SEQUENCE [LARGE SCALE GENOMIC DNA]</scope>
    <source>
        <strain evidence="1 2">B4088</strain>
    </source>
</reference>
<sequence>MYLKDIEEYGEDVNDFETSPFELHFAFIFRSEIQKKYTILSLEEKELLARCDLILLKNAKKALNHLSKIYNFKESKAPIEEWWWHLDKVVSGEIKLIANATE</sequence>
<dbReference type="EMBL" id="LJKE01000104">
    <property type="protein sequence ID" value="KZD55638.1"/>
    <property type="molecule type" value="Genomic_DNA"/>
</dbReference>
<comment type="caution">
    <text evidence="1">The sequence shown here is derived from an EMBL/GenBank/DDBJ whole genome shotgun (WGS) entry which is preliminary data.</text>
</comment>